<evidence type="ECO:0000313" key="3">
    <source>
        <dbReference type="Proteomes" id="UP001154078"/>
    </source>
</evidence>
<accession>A0A9P0AVE6</accession>
<dbReference type="SUPFAM" id="SSF47769">
    <property type="entry name" value="SAM/Pointed domain"/>
    <property type="match status" value="1"/>
</dbReference>
<keyword evidence="3" id="KW-1185">Reference proteome</keyword>
<gene>
    <name evidence="2" type="ORF">MELIAE_LOCUS2806</name>
</gene>
<dbReference type="Proteomes" id="UP001154078">
    <property type="component" value="Chromosome 11"/>
</dbReference>
<protein>
    <recommendedName>
        <fullName evidence="1">SAM domain-containing protein</fullName>
    </recommendedName>
</protein>
<evidence type="ECO:0000313" key="2">
    <source>
        <dbReference type="EMBL" id="CAH0549766.1"/>
    </source>
</evidence>
<proteinExistence type="predicted"/>
<dbReference type="InterPro" id="IPR001660">
    <property type="entry name" value="SAM"/>
</dbReference>
<evidence type="ECO:0000259" key="1">
    <source>
        <dbReference type="Pfam" id="PF00536"/>
    </source>
</evidence>
<organism evidence="2 3">
    <name type="scientific">Brassicogethes aeneus</name>
    <name type="common">Rape pollen beetle</name>
    <name type="synonym">Meligethes aeneus</name>
    <dbReference type="NCBI Taxonomy" id="1431903"/>
    <lineage>
        <taxon>Eukaryota</taxon>
        <taxon>Metazoa</taxon>
        <taxon>Ecdysozoa</taxon>
        <taxon>Arthropoda</taxon>
        <taxon>Hexapoda</taxon>
        <taxon>Insecta</taxon>
        <taxon>Pterygota</taxon>
        <taxon>Neoptera</taxon>
        <taxon>Endopterygota</taxon>
        <taxon>Coleoptera</taxon>
        <taxon>Polyphaga</taxon>
        <taxon>Cucujiformia</taxon>
        <taxon>Nitidulidae</taxon>
        <taxon>Meligethinae</taxon>
        <taxon>Brassicogethes</taxon>
    </lineage>
</organism>
<dbReference type="AlphaFoldDB" id="A0A9P0AVE6"/>
<feature type="domain" description="SAM" evidence="1">
    <location>
        <begin position="1"/>
        <end position="52"/>
    </location>
</feature>
<dbReference type="InterPro" id="IPR013761">
    <property type="entry name" value="SAM/pointed_sf"/>
</dbReference>
<dbReference type="EMBL" id="OV121142">
    <property type="protein sequence ID" value="CAH0549766.1"/>
    <property type="molecule type" value="Genomic_DNA"/>
</dbReference>
<dbReference type="CDD" id="cd09487">
    <property type="entry name" value="SAM_superfamily"/>
    <property type="match status" value="1"/>
</dbReference>
<name>A0A9P0AVE6_BRAAE</name>
<dbReference type="Pfam" id="PF00536">
    <property type="entry name" value="SAM_1"/>
    <property type="match status" value="1"/>
</dbReference>
<dbReference type="OrthoDB" id="6819336at2759"/>
<reference evidence="2" key="1">
    <citation type="submission" date="2021-12" db="EMBL/GenBank/DDBJ databases">
        <authorList>
            <person name="King R."/>
        </authorList>
    </citation>
    <scope>NUCLEOTIDE SEQUENCE</scope>
</reference>
<sequence length="616" mass="71490">MDVNEILREWELEQYIDIFEENAIDLESFNLLNEHLIKEIIPKIGHRLKFLKKFEEYKQNIREESNITEDLTFNINHSASEILLEVVEPEAYTEHVPANTVPNFLEPPNKIPNKGLFSREEFEIFLKKSSEWEVINKEHILNEYSRGKLAKVALDFLILNYSSKKIPHSSFLEISHIINKIFPQEAPEIYFVPYKGKTKTSPKILACGKLYSKYLNYKRITKKKEPLGEITNEIEIGESEKAANIFLKNNIGPECDILEAWEKTENIRKNYLSKSDINSYFENYPALKQPFGYNLLLIDFEKKFPDQFNNIYGNWPSVAKAILKLCKEKGLINEEDTLNIDTLAIKYLPQLFKAGNHRKSFGSIRSSKSEIKDSFLLELNNFGDLNEKIEERRRRLNKIGGTIQPFMLLIEDINKKVSSYVIINDTKYYIESSVKALDVCFKSFFSLDAKYPVESEQPPECLRKFSSINSFRKHVQREHISKIHSNVMNTIQPVGIENNFNLNVGTNDLTKNSSQNNLTSNSEKLTTDNINVITNNLPNSIAENLLTDIISNNDENTIAEFKNKLRQNMSLLIGKFYAKSIIPRNQVQQIILDLNDLLVLTHFRNITRKSLKYCKM</sequence>
<dbReference type="Gene3D" id="1.10.150.50">
    <property type="entry name" value="Transcription Factor, Ets-1"/>
    <property type="match status" value="1"/>
</dbReference>